<dbReference type="PROSITE" id="PS50192">
    <property type="entry name" value="T_SNARE"/>
    <property type="match status" value="1"/>
</dbReference>
<evidence type="ECO:0000256" key="7">
    <source>
        <dbReference type="ARBA" id="ARBA00022989"/>
    </source>
</evidence>
<keyword evidence="5" id="KW-0256">Endoplasmic reticulum</keyword>
<evidence type="ECO:0000256" key="4">
    <source>
        <dbReference type="ARBA" id="ARBA00022692"/>
    </source>
</evidence>
<dbReference type="PANTHER" id="PTHR12791">
    <property type="entry name" value="GOLGI SNARE BET1-RELATED"/>
    <property type="match status" value="1"/>
</dbReference>
<keyword evidence="3" id="KW-0813">Transport</keyword>
<dbReference type="SUPFAM" id="SSF58038">
    <property type="entry name" value="SNARE fusion complex"/>
    <property type="match status" value="1"/>
</dbReference>
<dbReference type="GO" id="GO:0000139">
    <property type="term" value="C:Golgi membrane"/>
    <property type="evidence" value="ECO:0007669"/>
    <property type="project" value="UniProtKB-SubCell"/>
</dbReference>
<keyword evidence="9" id="KW-0175">Coiled coil</keyword>
<name>A0AA35ZFL2_LACSI</name>
<keyword evidence="10" id="KW-0472">Membrane</keyword>
<dbReference type="Proteomes" id="UP001177003">
    <property type="component" value="Chromosome 6"/>
</dbReference>
<dbReference type="FunFam" id="1.20.5.110:FF:000056">
    <property type="entry name" value="Bet1-like protein At4g14600"/>
    <property type="match status" value="1"/>
</dbReference>
<dbReference type="Gene3D" id="1.20.5.110">
    <property type="match status" value="1"/>
</dbReference>
<evidence type="ECO:0000259" key="13">
    <source>
        <dbReference type="PROSITE" id="PS50192"/>
    </source>
</evidence>
<gene>
    <name evidence="14" type="ORF">LSALG_LOCUS30814</name>
</gene>
<sequence length="259" mass="29077">MMSSYYPVFSPPTRGVIGYKGLMMNKENDDGVDSSELKAASMRMGKRWKNRYVCSALNEFHRSMASSSHKGSNYYGAASYRSREGLSTRPVTNSDEIQLRIDPVHADLDDHIGGLYKQVRQLKNVATEIELEAKNQNEFINQLQMTLIKAQAEVKNNMRKLNKSIIQSGANHTPLSKSIVLSLFPPLAFASLKSPSTPLTMASLLTLRTPILYLDLRFPCKVRTLFMRGSVITTTECEDGVKSRIASRSIKISKRFSLM</sequence>
<proteinExistence type="inferred from homology"/>
<comment type="subcellular location">
    <subcellularLocation>
        <location evidence="1">Endoplasmic reticulum membrane</location>
        <topology evidence="1">Single-pass type IV membrane protein</topology>
    </subcellularLocation>
    <subcellularLocation>
        <location evidence="2">Golgi apparatus membrane</location>
        <topology evidence="2">Single-pass type IV membrane protein</topology>
    </subcellularLocation>
</comment>
<evidence type="ECO:0000256" key="11">
    <source>
        <dbReference type="ARBA" id="ARBA00037962"/>
    </source>
</evidence>
<dbReference type="CDD" id="cd15841">
    <property type="entry name" value="SNARE_Qc"/>
    <property type="match status" value="1"/>
</dbReference>
<dbReference type="AlphaFoldDB" id="A0AA35ZFL2"/>
<comment type="function">
    <text evidence="12">Required for vesicular transport from the ER to the Golgi complex. Functions as a SNARE associated with ER-derived vesicles.</text>
</comment>
<keyword evidence="7" id="KW-1133">Transmembrane helix</keyword>
<dbReference type="EMBL" id="OX465082">
    <property type="protein sequence ID" value="CAI9291690.1"/>
    <property type="molecule type" value="Genomic_DNA"/>
</dbReference>
<dbReference type="GO" id="GO:0015031">
    <property type="term" value="P:protein transport"/>
    <property type="evidence" value="ECO:0007669"/>
    <property type="project" value="UniProtKB-KW"/>
</dbReference>
<evidence type="ECO:0000256" key="5">
    <source>
        <dbReference type="ARBA" id="ARBA00022824"/>
    </source>
</evidence>
<evidence type="ECO:0000256" key="6">
    <source>
        <dbReference type="ARBA" id="ARBA00022927"/>
    </source>
</evidence>
<dbReference type="InterPro" id="IPR000727">
    <property type="entry name" value="T_SNARE_dom"/>
</dbReference>
<evidence type="ECO:0000256" key="3">
    <source>
        <dbReference type="ARBA" id="ARBA00022448"/>
    </source>
</evidence>
<evidence type="ECO:0000256" key="12">
    <source>
        <dbReference type="ARBA" id="ARBA00060029"/>
    </source>
</evidence>
<evidence type="ECO:0000256" key="10">
    <source>
        <dbReference type="ARBA" id="ARBA00023136"/>
    </source>
</evidence>
<dbReference type="SMART" id="SM00397">
    <property type="entry name" value="t_SNARE"/>
    <property type="match status" value="1"/>
</dbReference>
<dbReference type="GO" id="GO:0005789">
    <property type="term" value="C:endoplasmic reticulum membrane"/>
    <property type="evidence" value="ECO:0007669"/>
    <property type="project" value="UniProtKB-SubCell"/>
</dbReference>
<keyword evidence="8" id="KW-0333">Golgi apparatus</keyword>
<evidence type="ECO:0000256" key="8">
    <source>
        <dbReference type="ARBA" id="ARBA00023034"/>
    </source>
</evidence>
<keyword evidence="6" id="KW-0653">Protein transport</keyword>
<evidence type="ECO:0000256" key="2">
    <source>
        <dbReference type="ARBA" id="ARBA00004409"/>
    </source>
</evidence>
<accession>A0AA35ZFL2</accession>
<protein>
    <recommendedName>
        <fullName evidence="13">t-SNARE coiled-coil homology domain-containing protein</fullName>
    </recommendedName>
</protein>
<feature type="domain" description="T-SNARE coiled-coil homology" evidence="13">
    <location>
        <begin position="102"/>
        <end position="164"/>
    </location>
</feature>
<evidence type="ECO:0000313" key="14">
    <source>
        <dbReference type="EMBL" id="CAI9291690.1"/>
    </source>
</evidence>
<keyword evidence="15" id="KW-1185">Reference proteome</keyword>
<evidence type="ECO:0000256" key="9">
    <source>
        <dbReference type="ARBA" id="ARBA00023054"/>
    </source>
</evidence>
<reference evidence="14" key="1">
    <citation type="submission" date="2023-04" db="EMBL/GenBank/DDBJ databases">
        <authorList>
            <person name="Vijverberg K."/>
            <person name="Xiong W."/>
            <person name="Schranz E."/>
        </authorList>
    </citation>
    <scope>NUCLEOTIDE SEQUENCE</scope>
</reference>
<organism evidence="14 15">
    <name type="scientific">Lactuca saligna</name>
    <name type="common">Willowleaf lettuce</name>
    <dbReference type="NCBI Taxonomy" id="75948"/>
    <lineage>
        <taxon>Eukaryota</taxon>
        <taxon>Viridiplantae</taxon>
        <taxon>Streptophyta</taxon>
        <taxon>Embryophyta</taxon>
        <taxon>Tracheophyta</taxon>
        <taxon>Spermatophyta</taxon>
        <taxon>Magnoliopsida</taxon>
        <taxon>eudicotyledons</taxon>
        <taxon>Gunneridae</taxon>
        <taxon>Pentapetalae</taxon>
        <taxon>asterids</taxon>
        <taxon>campanulids</taxon>
        <taxon>Asterales</taxon>
        <taxon>Asteraceae</taxon>
        <taxon>Cichorioideae</taxon>
        <taxon>Cichorieae</taxon>
        <taxon>Lactucinae</taxon>
        <taxon>Lactuca</taxon>
    </lineage>
</organism>
<comment type="similarity">
    <text evidence="11">Belongs to the BET1 family.</text>
</comment>
<evidence type="ECO:0000313" key="15">
    <source>
        <dbReference type="Proteomes" id="UP001177003"/>
    </source>
</evidence>
<keyword evidence="4" id="KW-0812">Transmembrane</keyword>
<evidence type="ECO:0000256" key="1">
    <source>
        <dbReference type="ARBA" id="ARBA00004163"/>
    </source>
</evidence>